<evidence type="ECO:0000313" key="1">
    <source>
        <dbReference type="Proteomes" id="UP000887566"/>
    </source>
</evidence>
<reference evidence="2" key="1">
    <citation type="submission" date="2022-11" db="UniProtKB">
        <authorList>
            <consortium name="WormBaseParasite"/>
        </authorList>
    </citation>
    <scope>IDENTIFICATION</scope>
</reference>
<organism evidence="1 2">
    <name type="scientific">Plectus sambesii</name>
    <dbReference type="NCBI Taxonomy" id="2011161"/>
    <lineage>
        <taxon>Eukaryota</taxon>
        <taxon>Metazoa</taxon>
        <taxon>Ecdysozoa</taxon>
        <taxon>Nematoda</taxon>
        <taxon>Chromadorea</taxon>
        <taxon>Plectida</taxon>
        <taxon>Plectina</taxon>
        <taxon>Plectoidea</taxon>
        <taxon>Plectidae</taxon>
        <taxon>Plectus</taxon>
    </lineage>
</organism>
<dbReference type="AlphaFoldDB" id="A0A914W4P4"/>
<dbReference type="WBParaSite" id="PSAMB.scaffold316size57145.g4525.t1">
    <property type="protein sequence ID" value="PSAMB.scaffold316size57145.g4525.t1"/>
    <property type="gene ID" value="PSAMB.scaffold316size57145.g4525"/>
</dbReference>
<dbReference type="Proteomes" id="UP000887566">
    <property type="component" value="Unplaced"/>
</dbReference>
<protein>
    <submittedName>
        <fullName evidence="2">Uncharacterized protein</fullName>
    </submittedName>
</protein>
<keyword evidence="1" id="KW-1185">Reference proteome</keyword>
<evidence type="ECO:0000313" key="2">
    <source>
        <dbReference type="WBParaSite" id="PSAMB.scaffold316size57145.g4525.t1"/>
    </source>
</evidence>
<proteinExistence type="predicted"/>
<sequence>MAPRASLHHTIPAVTSVKRTVPLTAMDSSAKFASQPHPCVQVVQPVLRKPFLVIASQETQEVILLPKQMLTVSVLASSCMTLVLLRGGVGLVLVIQMAQALDGSMGAVSHMQAIRVHVRVILVKTAPRASLHHTIPAVTNVKRTVLLTAMDSSAKFASQLHSSCMTLVFLRGGVGLVLVIQMAQAPDGSMGAVSHMQAVHNGVRSAANWRRSLPTSAVQCGLVSSTTISPDMGRDDEFRAAVELLKDLRAPFEQQKIKKNHFEKLVRFDELTYELWGLYQQAVVGN</sequence>
<name>A0A914W4P4_9BILA</name>
<accession>A0A914W4P4</accession>